<dbReference type="RefSeq" id="WP_090475382.1">
    <property type="nucleotide sequence ID" value="NZ_LT629710.1"/>
</dbReference>
<dbReference type="Proteomes" id="UP000198741">
    <property type="component" value="Chromosome I"/>
</dbReference>
<keyword evidence="2" id="KW-1185">Reference proteome</keyword>
<dbReference type="AlphaFoldDB" id="A0A1H0KW75"/>
<reference evidence="1 2" key="1">
    <citation type="submission" date="2016-10" db="EMBL/GenBank/DDBJ databases">
        <authorList>
            <person name="de Groot N.N."/>
        </authorList>
    </citation>
    <scope>NUCLEOTIDE SEQUENCE [LARGE SCALE GENOMIC DNA]</scope>
    <source>
        <strain evidence="2">P4-7,KCTC 19426,CECT 7604</strain>
    </source>
</reference>
<dbReference type="OrthoDB" id="511178at2"/>
<dbReference type="STRING" id="1090615.SAMN04515671_1454"/>
<accession>A0A1H0KW75</accession>
<proteinExistence type="predicted"/>
<organism evidence="1 2">
    <name type="scientific">Nakamurella panacisegetis</name>
    <dbReference type="NCBI Taxonomy" id="1090615"/>
    <lineage>
        <taxon>Bacteria</taxon>
        <taxon>Bacillati</taxon>
        <taxon>Actinomycetota</taxon>
        <taxon>Actinomycetes</taxon>
        <taxon>Nakamurellales</taxon>
        <taxon>Nakamurellaceae</taxon>
        <taxon>Nakamurella</taxon>
    </lineage>
</organism>
<name>A0A1H0KW75_9ACTN</name>
<evidence type="ECO:0000313" key="2">
    <source>
        <dbReference type="Proteomes" id="UP000198741"/>
    </source>
</evidence>
<sequence>MTSIGSVLDTFGHGIDPNDFATQLEQAMRARTAADHRALSTHDQEVLAAVGVPAADLTRTPARSVVEEAARLLEANSQALAVAEAAAALGRTAGRVRGAIADGSLFGVKVGRTWLLPTWQLGESGPLPHLRKVIGAIPAGTSAATVERVMTQPTDELFIDGAPVSPRQWLLAGQPPAPVVALIGQLYAW</sequence>
<protein>
    <recommendedName>
        <fullName evidence="3">DNA binding domain-containing protein, excisionase family</fullName>
    </recommendedName>
</protein>
<evidence type="ECO:0000313" key="1">
    <source>
        <dbReference type="EMBL" id="SDO60189.1"/>
    </source>
</evidence>
<evidence type="ECO:0008006" key="3">
    <source>
        <dbReference type="Google" id="ProtNLM"/>
    </source>
</evidence>
<dbReference type="EMBL" id="LT629710">
    <property type="protein sequence ID" value="SDO60189.1"/>
    <property type="molecule type" value="Genomic_DNA"/>
</dbReference>
<gene>
    <name evidence="1" type="ORF">SAMN04515671_1454</name>
</gene>